<reference evidence="2" key="1">
    <citation type="submission" date="2020-01" db="EMBL/GenBank/DDBJ databases">
        <authorList>
            <person name="Mishra B."/>
        </authorList>
    </citation>
    <scope>NUCLEOTIDE SEQUENCE [LARGE SCALE GENOMIC DNA]</scope>
</reference>
<protein>
    <submittedName>
        <fullName evidence="2">Uncharacterized protein</fullName>
    </submittedName>
</protein>
<proteinExistence type="predicted"/>
<gene>
    <name evidence="2" type="ORF">MERR_LOCUS29442</name>
</gene>
<sequence length="74" mass="8754">MLVSSDEDADQEESSREKTAILKKQDEAEKQFEKFRKLVPRNHPYSYREYFMDNMVATKLFAEKAQREMTGSKS</sequence>
<feature type="compositionally biased region" description="Acidic residues" evidence="1">
    <location>
        <begin position="1"/>
        <end position="12"/>
    </location>
</feature>
<feature type="region of interest" description="Disordered" evidence="1">
    <location>
        <begin position="1"/>
        <end position="23"/>
    </location>
</feature>
<accession>A0A6D2JYH7</accession>
<organism evidence="2 3">
    <name type="scientific">Microthlaspi erraticum</name>
    <dbReference type="NCBI Taxonomy" id="1685480"/>
    <lineage>
        <taxon>Eukaryota</taxon>
        <taxon>Viridiplantae</taxon>
        <taxon>Streptophyta</taxon>
        <taxon>Embryophyta</taxon>
        <taxon>Tracheophyta</taxon>
        <taxon>Spermatophyta</taxon>
        <taxon>Magnoliopsida</taxon>
        <taxon>eudicotyledons</taxon>
        <taxon>Gunneridae</taxon>
        <taxon>Pentapetalae</taxon>
        <taxon>rosids</taxon>
        <taxon>malvids</taxon>
        <taxon>Brassicales</taxon>
        <taxon>Brassicaceae</taxon>
        <taxon>Coluteocarpeae</taxon>
        <taxon>Microthlaspi</taxon>
    </lineage>
</organism>
<dbReference type="EMBL" id="CACVBM020001262">
    <property type="protein sequence ID" value="CAA7042207.1"/>
    <property type="molecule type" value="Genomic_DNA"/>
</dbReference>
<feature type="compositionally biased region" description="Basic and acidic residues" evidence="1">
    <location>
        <begin position="13"/>
        <end position="23"/>
    </location>
</feature>
<evidence type="ECO:0000256" key="1">
    <source>
        <dbReference type="SAM" id="MobiDB-lite"/>
    </source>
</evidence>
<comment type="caution">
    <text evidence="2">The sequence shown here is derived from an EMBL/GenBank/DDBJ whole genome shotgun (WGS) entry which is preliminary data.</text>
</comment>
<evidence type="ECO:0000313" key="2">
    <source>
        <dbReference type="EMBL" id="CAA7042207.1"/>
    </source>
</evidence>
<dbReference type="AlphaFoldDB" id="A0A6D2JYH7"/>
<dbReference type="Proteomes" id="UP000467841">
    <property type="component" value="Unassembled WGS sequence"/>
</dbReference>
<keyword evidence="3" id="KW-1185">Reference proteome</keyword>
<evidence type="ECO:0000313" key="3">
    <source>
        <dbReference type="Proteomes" id="UP000467841"/>
    </source>
</evidence>
<name>A0A6D2JYH7_9BRAS</name>